<protein>
    <submittedName>
        <fullName evidence="1">Uncharacterized protein</fullName>
    </submittedName>
</protein>
<dbReference type="AlphaFoldDB" id="A0A1X9NFF2"/>
<accession>A0A1X9NFF2</accession>
<proteinExistence type="predicted"/>
<evidence type="ECO:0000313" key="2">
    <source>
        <dbReference type="Proteomes" id="UP000193450"/>
    </source>
</evidence>
<gene>
    <name evidence="1" type="ORF">BST96_18435</name>
</gene>
<dbReference type="EMBL" id="CP019343">
    <property type="protein sequence ID" value="ARN75901.1"/>
    <property type="molecule type" value="Genomic_DNA"/>
</dbReference>
<dbReference type="KEGG" id="osg:BST96_18435"/>
<name>A0A1X9NFF2_9GAMM</name>
<sequence>MLLEGALDKQAPPFSESLPIDPLVISANYFSLDCLEFSFHCLREEYPSLALAVQNLLVESRLQHENNSREKLIELELDVQTVSDIVTALSEVAEHAALTEGHSKEEMIAIHQTLLDWLLYAQSFLDTINPLAMGIEGNQGEEGLN</sequence>
<organism evidence="1 2">
    <name type="scientific">Oceanicoccus sagamiensis</name>
    <dbReference type="NCBI Taxonomy" id="716816"/>
    <lineage>
        <taxon>Bacteria</taxon>
        <taxon>Pseudomonadati</taxon>
        <taxon>Pseudomonadota</taxon>
        <taxon>Gammaproteobacteria</taxon>
        <taxon>Cellvibrionales</taxon>
        <taxon>Spongiibacteraceae</taxon>
        <taxon>Oceanicoccus</taxon>
    </lineage>
</organism>
<reference evidence="1 2" key="1">
    <citation type="submission" date="2016-11" db="EMBL/GenBank/DDBJ databases">
        <title>Trade-off between light-utilization and light-protection in marine flavobacteria.</title>
        <authorList>
            <person name="Kumagai Y."/>
        </authorList>
    </citation>
    <scope>NUCLEOTIDE SEQUENCE [LARGE SCALE GENOMIC DNA]</scope>
    <source>
        <strain evidence="1 2">NBRC 107125</strain>
    </source>
</reference>
<keyword evidence="2" id="KW-1185">Reference proteome</keyword>
<evidence type="ECO:0000313" key="1">
    <source>
        <dbReference type="EMBL" id="ARN75901.1"/>
    </source>
</evidence>
<dbReference type="Proteomes" id="UP000193450">
    <property type="component" value="Chromosome"/>
</dbReference>